<reference evidence="1 2" key="1">
    <citation type="submission" date="2018-08" db="EMBL/GenBank/DDBJ databases">
        <title>The reduced genetic potential of extracellular carbohydrate catabolism in Euzebyella marina RN62, a Flavobacteriia bacterium isolated from the hadal water.</title>
        <authorList>
            <person name="Xue C."/>
        </authorList>
    </citation>
    <scope>NUCLEOTIDE SEQUENCE [LARGE SCALE GENOMIC DNA]</scope>
    <source>
        <strain evidence="1 2">RN62</strain>
    </source>
</reference>
<gene>
    <name evidence="1" type="ORF">D1013_18550</name>
</gene>
<evidence type="ECO:0000313" key="1">
    <source>
        <dbReference type="EMBL" id="AYN69242.1"/>
    </source>
</evidence>
<sequence length="264" mass="30072">MKNQQFFSPEIIHKAVMVLQTRRIVVLVLVLSIAFTGCSQHSDENVEDVVPKNRVISFSGYDWLVRSSGVDKEGPGPNVFSDSEENVWVDGQGRLHLKIVYKDGIGYCAGVAMHKSFGYNKYVLYSSSRFDLLDANAVAGFFVYNSDVEEIDIEFSKWSVADNENAQFAIQPSSIPTNKHRFDLKMENEKATHFFDWKPQQITFGSFEGHVSDLSSKGYTWVYEGDDIPVDTEERLKINLWLFKGKPPVENKDVEIIIDRVEIL</sequence>
<dbReference type="Proteomes" id="UP000276309">
    <property type="component" value="Chromosome"/>
</dbReference>
<dbReference type="EMBL" id="CP032050">
    <property type="protein sequence ID" value="AYN69242.1"/>
    <property type="molecule type" value="Genomic_DNA"/>
</dbReference>
<proteinExistence type="predicted"/>
<dbReference type="AlphaFoldDB" id="A0A3G2LAE8"/>
<dbReference type="KEGG" id="emar:D1013_18550"/>
<evidence type="ECO:0008006" key="3">
    <source>
        <dbReference type="Google" id="ProtNLM"/>
    </source>
</evidence>
<dbReference type="RefSeq" id="WP_121850248.1">
    <property type="nucleotide sequence ID" value="NZ_CP032050.1"/>
</dbReference>
<accession>A0A3G2LAE8</accession>
<dbReference type="GO" id="GO:0004553">
    <property type="term" value="F:hydrolase activity, hydrolyzing O-glycosyl compounds"/>
    <property type="evidence" value="ECO:0007669"/>
    <property type="project" value="UniProtKB-ARBA"/>
</dbReference>
<dbReference type="OrthoDB" id="370098at2"/>
<dbReference type="GO" id="GO:0005975">
    <property type="term" value="P:carbohydrate metabolic process"/>
    <property type="evidence" value="ECO:0007669"/>
    <property type="project" value="UniProtKB-ARBA"/>
</dbReference>
<dbReference type="Gene3D" id="2.60.120.200">
    <property type="match status" value="1"/>
</dbReference>
<organism evidence="1 2">
    <name type="scientific">Euzebyella marina</name>
    <dbReference type="NCBI Taxonomy" id="1761453"/>
    <lineage>
        <taxon>Bacteria</taxon>
        <taxon>Pseudomonadati</taxon>
        <taxon>Bacteroidota</taxon>
        <taxon>Flavobacteriia</taxon>
        <taxon>Flavobacteriales</taxon>
        <taxon>Flavobacteriaceae</taxon>
        <taxon>Euzebyella</taxon>
    </lineage>
</organism>
<protein>
    <recommendedName>
        <fullName evidence="3">GH16 domain-containing protein</fullName>
    </recommendedName>
</protein>
<dbReference type="SUPFAM" id="SSF49899">
    <property type="entry name" value="Concanavalin A-like lectins/glucanases"/>
    <property type="match status" value="1"/>
</dbReference>
<keyword evidence="2" id="KW-1185">Reference proteome</keyword>
<name>A0A3G2LAE8_9FLAO</name>
<dbReference type="InterPro" id="IPR013320">
    <property type="entry name" value="ConA-like_dom_sf"/>
</dbReference>
<evidence type="ECO:0000313" key="2">
    <source>
        <dbReference type="Proteomes" id="UP000276309"/>
    </source>
</evidence>